<reference evidence="2 3" key="1">
    <citation type="submission" date="2020-02" db="EMBL/GenBank/DDBJ databases">
        <authorList>
            <person name="Ferguson B K."/>
        </authorList>
    </citation>
    <scope>NUCLEOTIDE SEQUENCE [LARGE SCALE GENOMIC DNA]</scope>
</reference>
<feature type="region of interest" description="Disordered" evidence="1">
    <location>
        <begin position="164"/>
        <end position="187"/>
    </location>
</feature>
<evidence type="ECO:0000313" key="2">
    <source>
        <dbReference type="EMBL" id="CAB0004607.1"/>
    </source>
</evidence>
<proteinExistence type="predicted"/>
<evidence type="ECO:0000256" key="1">
    <source>
        <dbReference type="SAM" id="MobiDB-lite"/>
    </source>
</evidence>
<evidence type="ECO:0000313" key="3">
    <source>
        <dbReference type="Proteomes" id="UP000479000"/>
    </source>
</evidence>
<feature type="compositionally biased region" description="Basic and acidic residues" evidence="1">
    <location>
        <begin position="165"/>
        <end position="184"/>
    </location>
</feature>
<gene>
    <name evidence="2" type="ORF">NTEN_LOCUS10084</name>
</gene>
<dbReference type="EMBL" id="CADCXU010015117">
    <property type="protein sequence ID" value="CAB0004607.1"/>
    <property type="molecule type" value="Genomic_DNA"/>
</dbReference>
<name>A0A6H5GKS0_9HEMI</name>
<dbReference type="AlphaFoldDB" id="A0A6H5GKS0"/>
<sequence>MRFESIDLRYDYLAGVENNNILKHTENNESNDRLRYDTIRSDWTHRVLATSMKHMTDRVSRPWPPPHPHAVIFGGLWPIGGCRPAWAISVSSQGATAEEVHYQTKFESYAVRVSHIMKKEIKTVKGKGKEIGKPEKLSYGARTGALIGSHHLHGFPCRVNYAGRESQHEPHTSARPQTEEKGDSSTDCGTFRSCGTVPFFPLSVLQTMGTRKRTAELNITTRGSTRITVSEEPLLADQLTFELGNRNKSNSAISTALTHNRRKAQADGTLVVSSMLSKATVDGPLHEKDTNSIAGKTRIKMKNESQRNGTELKQGQSDREIRRIRVPDKFRFINN</sequence>
<organism evidence="2 3">
    <name type="scientific">Nesidiocoris tenuis</name>
    <dbReference type="NCBI Taxonomy" id="355587"/>
    <lineage>
        <taxon>Eukaryota</taxon>
        <taxon>Metazoa</taxon>
        <taxon>Ecdysozoa</taxon>
        <taxon>Arthropoda</taxon>
        <taxon>Hexapoda</taxon>
        <taxon>Insecta</taxon>
        <taxon>Pterygota</taxon>
        <taxon>Neoptera</taxon>
        <taxon>Paraneoptera</taxon>
        <taxon>Hemiptera</taxon>
        <taxon>Heteroptera</taxon>
        <taxon>Panheteroptera</taxon>
        <taxon>Cimicomorpha</taxon>
        <taxon>Miridae</taxon>
        <taxon>Dicyphina</taxon>
        <taxon>Nesidiocoris</taxon>
    </lineage>
</organism>
<keyword evidence="3" id="KW-1185">Reference proteome</keyword>
<protein>
    <submittedName>
        <fullName evidence="2">Uncharacterized protein</fullName>
    </submittedName>
</protein>
<accession>A0A6H5GKS0</accession>
<dbReference type="Proteomes" id="UP000479000">
    <property type="component" value="Unassembled WGS sequence"/>
</dbReference>